<protein>
    <submittedName>
        <fullName evidence="1">Uncharacterized protein</fullName>
    </submittedName>
</protein>
<dbReference type="PATRIC" id="fig|2162.10.peg.918"/>
<dbReference type="EMBL" id="LN734822">
    <property type="protein sequence ID" value="CEL24513.1"/>
    <property type="molecule type" value="Genomic_DNA"/>
</dbReference>
<sequence length="66" mass="7380">MFQSQNGLILVEHGLPYFEIFETFQSQNGLILVCIHILESCVLLKFQSQNGLILVNATDKSAPKTV</sequence>
<dbReference type="AlphaFoldDB" id="A0A0S4FN96"/>
<organism evidence="1 2">
    <name type="scientific">Methanobacterium formicicum</name>
    <dbReference type="NCBI Taxonomy" id="2162"/>
    <lineage>
        <taxon>Archaea</taxon>
        <taxon>Methanobacteriati</taxon>
        <taxon>Methanobacteriota</taxon>
        <taxon>Methanomada group</taxon>
        <taxon>Methanobacteria</taxon>
        <taxon>Methanobacteriales</taxon>
        <taxon>Methanobacteriaceae</taxon>
        <taxon>Methanobacterium</taxon>
    </lineage>
</organism>
<accession>A0A0S4FN96</accession>
<proteinExistence type="predicted"/>
<gene>
    <name evidence="1" type="ORF">MB9_0872</name>
</gene>
<keyword evidence="2" id="KW-1185">Reference proteome</keyword>
<evidence type="ECO:0000313" key="2">
    <source>
        <dbReference type="Proteomes" id="UP000062768"/>
    </source>
</evidence>
<evidence type="ECO:0000313" key="1">
    <source>
        <dbReference type="EMBL" id="CEL24513.1"/>
    </source>
</evidence>
<name>A0A0S4FN96_METFO</name>
<dbReference type="Proteomes" id="UP000062768">
    <property type="component" value="Chromosome I"/>
</dbReference>
<reference evidence="1" key="1">
    <citation type="submission" date="2014-09" db="EMBL/GenBank/DDBJ databases">
        <authorList>
            <person name="Wibberg D."/>
        </authorList>
    </citation>
    <scope>NUCLEOTIDE SEQUENCE [LARGE SCALE GENOMIC DNA]</scope>
    <source>
        <strain evidence="1">Mb9</strain>
    </source>
</reference>